<dbReference type="EMBL" id="JACIJC010000003">
    <property type="protein sequence ID" value="MBB5685925.1"/>
    <property type="molecule type" value="Genomic_DNA"/>
</dbReference>
<dbReference type="AlphaFoldDB" id="A0A7W9EFD1"/>
<protein>
    <submittedName>
        <fullName evidence="2">Uncharacterized protein</fullName>
    </submittedName>
</protein>
<reference evidence="2 3" key="1">
    <citation type="submission" date="2020-08" db="EMBL/GenBank/DDBJ databases">
        <title>Genomic Encyclopedia of Type Strains, Phase IV (KMG-IV): sequencing the most valuable type-strain genomes for metagenomic binning, comparative biology and taxonomic classification.</title>
        <authorList>
            <person name="Goeker M."/>
        </authorList>
    </citation>
    <scope>NUCLEOTIDE SEQUENCE [LARGE SCALE GENOMIC DNA]</scope>
    <source>
        <strain evidence="2 3">DSM 25079</strain>
    </source>
</reference>
<gene>
    <name evidence="2" type="ORF">FHS49_001941</name>
</gene>
<keyword evidence="3" id="KW-1185">Reference proteome</keyword>
<feature type="signal peptide" evidence="1">
    <location>
        <begin position="1"/>
        <end position="23"/>
    </location>
</feature>
<sequence length="107" mass="11265">MRYVKYFAAALVAVSPVAAFAQAAPAAATAPATPAYTTGETDLGTLLDNPDTKAVLNKYIAAMISNEQIDMARGMTLKTLQQYSAETLTDDVLAKIDADLAKVPAKK</sequence>
<comment type="caution">
    <text evidence="2">The sequence shown here is derived from an EMBL/GenBank/DDBJ whole genome shotgun (WGS) entry which is preliminary data.</text>
</comment>
<dbReference type="RefSeq" id="WP_184017831.1">
    <property type="nucleotide sequence ID" value="NZ_JACIJC010000003.1"/>
</dbReference>
<organism evidence="2 3">
    <name type="scientific">Sphingobium boeckii</name>
    <dbReference type="NCBI Taxonomy" id="1082345"/>
    <lineage>
        <taxon>Bacteria</taxon>
        <taxon>Pseudomonadati</taxon>
        <taxon>Pseudomonadota</taxon>
        <taxon>Alphaproteobacteria</taxon>
        <taxon>Sphingomonadales</taxon>
        <taxon>Sphingomonadaceae</taxon>
        <taxon>Sphingobium</taxon>
    </lineage>
</organism>
<evidence type="ECO:0000313" key="3">
    <source>
        <dbReference type="Proteomes" id="UP000549617"/>
    </source>
</evidence>
<name>A0A7W9EFD1_9SPHN</name>
<evidence type="ECO:0000256" key="1">
    <source>
        <dbReference type="SAM" id="SignalP"/>
    </source>
</evidence>
<feature type="chain" id="PRO_5031457947" evidence="1">
    <location>
        <begin position="24"/>
        <end position="107"/>
    </location>
</feature>
<dbReference type="Proteomes" id="UP000549617">
    <property type="component" value="Unassembled WGS sequence"/>
</dbReference>
<proteinExistence type="predicted"/>
<evidence type="ECO:0000313" key="2">
    <source>
        <dbReference type="EMBL" id="MBB5685925.1"/>
    </source>
</evidence>
<accession>A0A7W9EFD1</accession>
<keyword evidence="1" id="KW-0732">Signal</keyword>